<dbReference type="GO" id="GO:0016020">
    <property type="term" value="C:membrane"/>
    <property type="evidence" value="ECO:0007669"/>
    <property type="project" value="UniProtKB-SubCell"/>
</dbReference>
<evidence type="ECO:0000256" key="5">
    <source>
        <dbReference type="ARBA" id="ARBA00023136"/>
    </source>
</evidence>
<dbReference type="GO" id="GO:0004888">
    <property type="term" value="F:transmembrane signaling receptor activity"/>
    <property type="evidence" value="ECO:0007669"/>
    <property type="project" value="InterPro"/>
</dbReference>
<dbReference type="Pfam" id="PF02118">
    <property type="entry name" value="Srg"/>
    <property type="match status" value="1"/>
</dbReference>
<dbReference type="InterPro" id="IPR000609">
    <property type="entry name" value="7TM_GPCR_serpentine_rcpt_Srg"/>
</dbReference>
<keyword evidence="7" id="KW-1185">Reference proteome</keyword>
<comment type="subcellular location">
    <subcellularLocation>
        <location evidence="1">Membrane</location>
        <topology evidence="1">Multi-pass membrane protein</topology>
    </subcellularLocation>
</comment>
<evidence type="ECO:0000256" key="4">
    <source>
        <dbReference type="ARBA" id="ARBA00022989"/>
    </source>
</evidence>
<evidence type="ECO:0000313" key="8">
    <source>
        <dbReference type="WBParaSite" id="Pan_g19261.t1"/>
    </source>
</evidence>
<organism evidence="7 8">
    <name type="scientific">Panagrellus redivivus</name>
    <name type="common">Microworm</name>
    <dbReference type="NCBI Taxonomy" id="6233"/>
    <lineage>
        <taxon>Eukaryota</taxon>
        <taxon>Metazoa</taxon>
        <taxon>Ecdysozoa</taxon>
        <taxon>Nematoda</taxon>
        <taxon>Chromadorea</taxon>
        <taxon>Rhabditida</taxon>
        <taxon>Tylenchina</taxon>
        <taxon>Panagrolaimomorpha</taxon>
        <taxon>Panagrolaimoidea</taxon>
        <taxon>Panagrolaimidae</taxon>
        <taxon>Panagrellus</taxon>
    </lineage>
</organism>
<feature type="transmembrane region" description="Helical" evidence="6">
    <location>
        <begin position="35"/>
        <end position="54"/>
    </location>
</feature>
<keyword evidence="3 6" id="KW-0812">Transmembrane</keyword>
<evidence type="ECO:0000256" key="6">
    <source>
        <dbReference type="RuleBase" id="RU280813"/>
    </source>
</evidence>
<evidence type="ECO:0000256" key="1">
    <source>
        <dbReference type="ARBA" id="ARBA00004141"/>
    </source>
</evidence>
<feature type="transmembrane region" description="Helical" evidence="6">
    <location>
        <begin position="131"/>
        <end position="149"/>
    </location>
</feature>
<dbReference type="AlphaFoldDB" id="A0A7E4VCD1"/>
<reference evidence="8" key="2">
    <citation type="submission" date="2020-10" db="UniProtKB">
        <authorList>
            <consortium name="WormBaseParasite"/>
        </authorList>
    </citation>
    <scope>IDENTIFICATION</scope>
</reference>
<evidence type="ECO:0000313" key="7">
    <source>
        <dbReference type="Proteomes" id="UP000492821"/>
    </source>
</evidence>
<keyword evidence="5 6" id="KW-0472">Membrane</keyword>
<evidence type="ECO:0000256" key="3">
    <source>
        <dbReference type="ARBA" id="ARBA00022692"/>
    </source>
</evidence>
<dbReference type="WBParaSite" id="Pan_g19261.t1">
    <property type="protein sequence ID" value="Pan_g19261.t1"/>
    <property type="gene ID" value="Pan_g19261"/>
</dbReference>
<keyword evidence="4 6" id="KW-1133">Transmembrane helix</keyword>
<comment type="caution">
    <text evidence="6">Lacks conserved residue(s) required for the propagation of feature annotation.</text>
</comment>
<reference evidence="7" key="1">
    <citation type="journal article" date="2013" name="Genetics">
        <title>The draft genome and transcriptome of Panagrellus redivivus are shaped by the harsh demands of a free-living lifestyle.</title>
        <authorList>
            <person name="Srinivasan J."/>
            <person name="Dillman A.R."/>
            <person name="Macchietto M.G."/>
            <person name="Heikkinen L."/>
            <person name="Lakso M."/>
            <person name="Fracchia K.M."/>
            <person name="Antoshechkin I."/>
            <person name="Mortazavi A."/>
            <person name="Wong G."/>
            <person name="Sternberg P.W."/>
        </authorList>
    </citation>
    <scope>NUCLEOTIDE SEQUENCE [LARGE SCALE GENOMIC DNA]</scope>
    <source>
        <strain evidence="7">MT8872</strain>
    </source>
</reference>
<name>A0A7E4VCD1_PANRE</name>
<dbReference type="GO" id="GO:0007606">
    <property type="term" value="P:sensory perception of chemical stimulus"/>
    <property type="evidence" value="ECO:0007669"/>
    <property type="project" value="UniProtKB-UniRule"/>
</dbReference>
<sequence>MMMDLAAYCQGRILGAPVFLSFVESLPTDGAFPMVFAFLGYGSIYCGQCLNALLSFNRFSVIYLKANYVDFWKKYLKYFLIAAFTIPILMTIQFTVTQPAILFYLDSEPQMGYYLKERVSKPIYNKSARSAVLFGFTGVCAFCMDIYVLKHLMKHRQKTKARVGITVAVSMSDLSPTNARFLAFNLLIFGCECMVAFIQVGFTVLEKMIKCVNNTFPDADDIRQIRQKQLLYPSSLIYGPAVRH</sequence>
<evidence type="ECO:0000256" key="2">
    <source>
        <dbReference type="ARBA" id="ARBA00005692"/>
    </source>
</evidence>
<dbReference type="Proteomes" id="UP000492821">
    <property type="component" value="Unassembled WGS sequence"/>
</dbReference>
<accession>A0A7E4VCD1</accession>
<feature type="transmembrane region" description="Helical" evidence="6">
    <location>
        <begin position="181"/>
        <end position="205"/>
    </location>
</feature>
<feature type="transmembrane region" description="Helical" evidence="6">
    <location>
        <begin position="75"/>
        <end position="96"/>
    </location>
</feature>
<protein>
    <recommendedName>
        <fullName evidence="6">Serpentine receptor class gamma</fullName>
    </recommendedName>
</protein>
<comment type="similarity">
    <text evidence="2 6">Belongs to the nematode receptor-like protein srg family.</text>
</comment>
<proteinExistence type="inferred from homology"/>